<sequence length="237" mass="27037">MSPPFIFRIDEIEESPDSISHVNLLGNWVPSVEQNANIRVSGGVSGKLWYCDRQRIYEVSSLPPTGCIPYKTFSAYYSGGIGIWCLRGDATTAIEWDNWHPLRFDHDSSDYSSFLTNAGTENTLFYQRPDQVWPRILLPDIYHTTRAMGYGTYGGLKGELPIFLALQALSTSKDEFLRVLPYLFVDGEWRTHNHPHPRTNQRGVVVYVWTVPTSYAGGSTSRDLEKYEQGLYGKYYT</sequence>
<comment type="caution">
    <text evidence="1">The sequence shown here is derived from an EMBL/GenBank/DDBJ whole genome shotgun (WGS) entry which is preliminary data.</text>
</comment>
<reference evidence="2" key="1">
    <citation type="journal article" date="2020" name="Stud. Mycol.">
        <title>101 Dothideomycetes genomes: A test case for predicting lifestyles and emergence of pathogens.</title>
        <authorList>
            <person name="Haridas S."/>
            <person name="Albert R."/>
            <person name="Binder M."/>
            <person name="Bloem J."/>
            <person name="LaButti K."/>
            <person name="Salamov A."/>
            <person name="Andreopoulos B."/>
            <person name="Baker S."/>
            <person name="Barry K."/>
            <person name="Bills G."/>
            <person name="Bluhm B."/>
            <person name="Cannon C."/>
            <person name="Castanera R."/>
            <person name="Culley D."/>
            <person name="Daum C."/>
            <person name="Ezra D."/>
            <person name="Gonzalez J."/>
            <person name="Henrissat B."/>
            <person name="Kuo A."/>
            <person name="Liang C."/>
            <person name="Lipzen A."/>
            <person name="Lutzoni F."/>
            <person name="Magnuson J."/>
            <person name="Mondo S."/>
            <person name="Nolan M."/>
            <person name="Ohm R."/>
            <person name="Pangilinan J."/>
            <person name="Park H.-J."/>
            <person name="Ramirez L."/>
            <person name="Alfaro M."/>
            <person name="Sun H."/>
            <person name="Tritt A."/>
            <person name="Yoshinaga Y."/>
            <person name="Zwiers L.-H."/>
            <person name="Turgeon B."/>
            <person name="Goodwin S."/>
            <person name="Spatafora J."/>
            <person name="Crous P."/>
            <person name="Grigoriev I."/>
        </authorList>
    </citation>
    <scope>NUCLEOTIDE SEQUENCE [LARGE SCALE GENOMIC DNA]</scope>
    <source>
        <strain evidence="2">CBS 304.66</strain>
    </source>
</reference>
<protein>
    <submittedName>
        <fullName evidence="1">Uncharacterized protein</fullName>
    </submittedName>
</protein>
<accession>A0A9P4NA07</accession>
<proteinExistence type="predicted"/>
<dbReference type="EMBL" id="ML986582">
    <property type="protein sequence ID" value="KAF2269368.1"/>
    <property type="molecule type" value="Genomic_DNA"/>
</dbReference>
<evidence type="ECO:0000313" key="2">
    <source>
        <dbReference type="Proteomes" id="UP000800093"/>
    </source>
</evidence>
<organism evidence="1 2">
    <name type="scientific">Lojkania enalia</name>
    <dbReference type="NCBI Taxonomy" id="147567"/>
    <lineage>
        <taxon>Eukaryota</taxon>
        <taxon>Fungi</taxon>
        <taxon>Dikarya</taxon>
        <taxon>Ascomycota</taxon>
        <taxon>Pezizomycotina</taxon>
        <taxon>Dothideomycetes</taxon>
        <taxon>Pleosporomycetidae</taxon>
        <taxon>Pleosporales</taxon>
        <taxon>Pleosporales incertae sedis</taxon>
        <taxon>Lojkania</taxon>
    </lineage>
</organism>
<dbReference type="OrthoDB" id="5243686at2759"/>
<evidence type="ECO:0000313" key="1">
    <source>
        <dbReference type="EMBL" id="KAF2269368.1"/>
    </source>
</evidence>
<keyword evidence="2" id="KW-1185">Reference proteome</keyword>
<dbReference type="AlphaFoldDB" id="A0A9P4NA07"/>
<gene>
    <name evidence="1" type="ORF">CC78DRAFT_278167</name>
</gene>
<name>A0A9P4NA07_9PLEO</name>
<dbReference type="Proteomes" id="UP000800093">
    <property type="component" value="Unassembled WGS sequence"/>
</dbReference>